<dbReference type="GO" id="GO:0005178">
    <property type="term" value="F:integrin binding"/>
    <property type="evidence" value="ECO:0007669"/>
    <property type="project" value="TreeGrafter"/>
</dbReference>
<evidence type="ECO:0000259" key="3">
    <source>
        <dbReference type="Pfam" id="PF13933"/>
    </source>
</evidence>
<feature type="compositionally biased region" description="Basic and acidic residues" evidence="1">
    <location>
        <begin position="266"/>
        <end position="290"/>
    </location>
</feature>
<evidence type="ECO:0000313" key="4">
    <source>
        <dbReference type="EMBL" id="PWN40511.1"/>
    </source>
</evidence>
<dbReference type="Pfam" id="PF13933">
    <property type="entry name" value="HRXXH"/>
    <property type="match status" value="1"/>
</dbReference>
<dbReference type="GO" id="GO:0005576">
    <property type="term" value="C:extracellular region"/>
    <property type="evidence" value="ECO:0007669"/>
    <property type="project" value="TreeGrafter"/>
</dbReference>
<feature type="compositionally biased region" description="Low complexity" evidence="1">
    <location>
        <begin position="291"/>
        <end position="302"/>
    </location>
</feature>
<dbReference type="SUPFAM" id="SSF55486">
    <property type="entry name" value="Metalloproteases ('zincins'), catalytic domain"/>
    <property type="match status" value="1"/>
</dbReference>
<dbReference type="Proteomes" id="UP000245783">
    <property type="component" value="Unassembled WGS sequence"/>
</dbReference>
<feature type="chain" id="PRO_5016441759" evidence="2">
    <location>
        <begin position="22"/>
        <end position="323"/>
    </location>
</feature>
<evidence type="ECO:0000256" key="2">
    <source>
        <dbReference type="SAM" id="SignalP"/>
    </source>
</evidence>
<dbReference type="PANTHER" id="PTHR39399:SF1">
    <property type="entry name" value="PROTEIN ZPS1"/>
    <property type="match status" value="1"/>
</dbReference>
<dbReference type="InterPro" id="IPR024079">
    <property type="entry name" value="MetalloPept_cat_dom_sf"/>
</dbReference>
<dbReference type="GO" id="GO:0008270">
    <property type="term" value="F:zinc ion binding"/>
    <property type="evidence" value="ECO:0007669"/>
    <property type="project" value="TreeGrafter"/>
</dbReference>
<protein>
    <submittedName>
        <fullName evidence="4">Zincin</fullName>
    </submittedName>
</protein>
<gene>
    <name evidence="4" type="ORF">IE81DRAFT_349187</name>
</gene>
<dbReference type="PANTHER" id="PTHR39399">
    <property type="entry name" value="PROTEIN ZPS1"/>
    <property type="match status" value="1"/>
</dbReference>
<name>A0A316VW33_9BASI</name>
<reference evidence="4 5" key="1">
    <citation type="journal article" date="2018" name="Mol. Biol. Evol.">
        <title>Broad Genomic Sampling Reveals a Smut Pathogenic Ancestry of the Fungal Clade Ustilaginomycotina.</title>
        <authorList>
            <person name="Kijpornyongpan T."/>
            <person name="Mondo S.J."/>
            <person name="Barry K."/>
            <person name="Sandor L."/>
            <person name="Lee J."/>
            <person name="Lipzen A."/>
            <person name="Pangilinan J."/>
            <person name="LaButti K."/>
            <person name="Hainaut M."/>
            <person name="Henrissat B."/>
            <person name="Grigoriev I.V."/>
            <person name="Spatafora J.W."/>
            <person name="Aime M.C."/>
        </authorList>
    </citation>
    <scope>NUCLEOTIDE SEQUENCE [LARGE SCALE GENOMIC DNA]</scope>
    <source>
        <strain evidence="4 5">MCA 4658</strain>
    </source>
</reference>
<dbReference type="RefSeq" id="XP_025367671.1">
    <property type="nucleotide sequence ID" value="XM_025516358.1"/>
</dbReference>
<sequence>MKLTVTFLSTLAATVVTTAIARPYVAEPIVDGANFGVFARQEAVASNETFVPPTITSPASRSLQPDFPIHESCNKSQRMQLERGLFDLKRLLRGAADHILLHGNQSEVYQTYFGEGSDPSVPLGIYLRVLESDKSATLFRCDDPDRNCETQPTYNGHWRGNNATGETVICPLSFQTRLPIEKACANGFSLIHDNVNVYWATDLLHRAMHLPTMTNDHVGHTADEYPALLELARNNVTESVKNQHSLQDFAFEAFVRANIDEQGCPADRHHEDHDHEHEHDDHDHDHDHDASPTSTISATSTSASATAAAQDCHTHADGTVHCV</sequence>
<accession>A0A316VW33</accession>
<dbReference type="GeneID" id="37038228"/>
<dbReference type="AlphaFoldDB" id="A0A316VW33"/>
<keyword evidence="2" id="KW-0732">Signal</keyword>
<dbReference type="InParanoid" id="A0A316VW33"/>
<dbReference type="OrthoDB" id="4689212at2759"/>
<dbReference type="InterPro" id="IPR029482">
    <property type="entry name" value="HRXXH"/>
</dbReference>
<dbReference type="STRING" id="1522189.A0A316VW33"/>
<proteinExistence type="predicted"/>
<feature type="region of interest" description="Disordered" evidence="1">
    <location>
        <begin position="264"/>
        <end position="302"/>
    </location>
</feature>
<dbReference type="GO" id="GO:0009986">
    <property type="term" value="C:cell surface"/>
    <property type="evidence" value="ECO:0007669"/>
    <property type="project" value="TreeGrafter"/>
</dbReference>
<keyword evidence="5" id="KW-1185">Reference proteome</keyword>
<dbReference type="GO" id="GO:0008237">
    <property type="term" value="F:metallopeptidase activity"/>
    <property type="evidence" value="ECO:0007669"/>
    <property type="project" value="InterPro"/>
</dbReference>
<dbReference type="InterPro" id="IPR039124">
    <property type="entry name" value="PRA1-like"/>
</dbReference>
<organism evidence="4 5">
    <name type="scientific">Ceraceosorus guamensis</name>
    <dbReference type="NCBI Taxonomy" id="1522189"/>
    <lineage>
        <taxon>Eukaryota</taxon>
        <taxon>Fungi</taxon>
        <taxon>Dikarya</taxon>
        <taxon>Basidiomycota</taxon>
        <taxon>Ustilaginomycotina</taxon>
        <taxon>Exobasidiomycetes</taxon>
        <taxon>Ceraceosorales</taxon>
        <taxon>Ceraceosoraceae</taxon>
        <taxon>Ceraceosorus</taxon>
    </lineage>
</organism>
<feature type="domain" description="Putative peptidase" evidence="3">
    <location>
        <begin position="45"/>
        <end position="264"/>
    </location>
</feature>
<dbReference type="EMBL" id="KZ819415">
    <property type="protein sequence ID" value="PWN40511.1"/>
    <property type="molecule type" value="Genomic_DNA"/>
</dbReference>
<evidence type="ECO:0000313" key="5">
    <source>
        <dbReference type="Proteomes" id="UP000245783"/>
    </source>
</evidence>
<evidence type="ECO:0000256" key="1">
    <source>
        <dbReference type="SAM" id="MobiDB-lite"/>
    </source>
</evidence>
<dbReference type="Gene3D" id="3.40.390.10">
    <property type="entry name" value="Collagenase (Catalytic Domain)"/>
    <property type="match status" value="1"/>
</dbReference>
<dbReference type="GO" id="GO:0009277">
    <property type="term" value="C:fungal-type cell wall"/>
    <property type="evidence" value="ECO:0007669"/>
    <property type="project" value="TreeGrafter"/>
</dbReference>
<feature type="signal peptide" evidence="2">
    <location>
        <begin position="1"/>
        <end position="21"/>
    </location>
</feature>